<name>A0ABN7ENT2_9FLAO</name>
<evidence type="ECO:0000313" key="1">
    <source>
        <dbReference type="EMBL" id="CAA9201540.1"/>
    </source>
</evidence>
<dbReference type="InterPro" id="IPR035901">
    <property type="entry name" value="GIY-YIG_endonuc_sf"/>
</dbReference>
<dbReference type="RefSeq" id="WP_173967662.1">
    <property type="nucleotide sequence ID" value="NZ_CADCST010000117.1"/>
</dbReference>
<sequence length="191" mass="22554">MSYKTTLEEFDNDITSYIERLKNDLKDITFDVKKSIQFINSDELDCKNLFAYSKQKGIYLFELNLDSSNLVGKNRAEKIGNFATDWSQKKNDSFISSSVIKKRLHLMSNYDEQWLPLYIGKNKDIYGRIKEHIDLCPTKKTYAMKLRHRTNLHGLEFRVTTIEIDVLNYDFIVPHIERSLREIYNPLIGKQ</sequence>
<dbReference type="SUPFAM" id="SSF82771">
    <property type="entry name" value="GIY-YIG endonuclease"/>
    <property type="match status" value="1"/>
</dbReference>
<accession>A0ABN7ENT2</accession>
<organism evidence="1 2">
    <name type="scientific">Flavobacterium collinsii</name>
    <dbReference type="NCBI Taxonomy" id="1114861"/>
    <lineage>
        <taxon>Bacteria</taxon>
        <taxon>Pseudomonadati</taxon>
        <taxon>Bacteroidota</taxon>
        <taxon>Flavobacteriia</taxon>
        <taxon>Flavobacteriales</taxon>
        <taxon>Flavobacteriaceae</taxon>
        <taxon>Flavobacterium</taxon>
    </lineage>
</organism>
<dbReference type="EMBL" id="CADCST010000117">
    <property type="protein sequence ID" value="CAA9201540.1"/>
    <property type="molecule type" value="Genomic_DNA"/>
</dbReference>
<keyword evidence="2" id="KW-1185">Reference proteome</keyword>
<comment type="caution">
    <text evidence="1">The sequence shown here is derived from an EMBL/GenBank/DDBJ whole genome shotgun (WGS) entry which is preliminary data.</text>
</comment>
<gene>
    <name evidence="1" type="ORF">FLACOL7796_03818</name>
</gene>
<evidence type="ECO:0008006" key="3">
    <source>
        <dbReference type="Google" id="ProtNLM"/>
    </source>
</evidence>
<dbReference type="Proteomes" id="UP000474567">
    <property type="component" value="Unassembled WGS sequence"/>
</dbReference>
<reference evidence="1 2" key="1">
    <citation type="submission" date="2020-02" db="EMBL/GenBank/DDBJ databases">
        <authorList>
            <person name="Criscuolo A."/>
        </authorList>
    </citation>
    <scope>NUCLEOTIDE SEQUENCE [LARGE SCALE GENOMIC DNA]</scope>
    <source>
        <strain evidence="1">CECT7796</strain>
    </source>
</reference>
<evidence type="ECO:0000313" key="2">
    <source>
        <dbReference type="Proteomes" id="UP000474567"/>
    </source>
</evidence>
<proteinExistence type="predicted"/>
<protein>
    <recommendedName>
        <fullName evidence="3">GIY-YIG domain-containing protein</fullName>
    </recommendedName>
</protein>